<name>A0ABV9Q6R2_9BACL</name>
<evidence type="ECO:0000313" key="1">
    <source>
        <dbReference type="EMBL" id="MFC4769761.1"/>
    </source>
</evidence>
<evidence type="ECO:0000313" key="2">
    <source>
        <dbReference type="Proteomes" id="UP001596002"/>
    </source>
</evidence>
<gene>
    <name evidence="1" type="ORF">ACFO8Q_20830</name>
</gene>
<reference evidence="2" key="1">
    <citation type="journal article" date="2019" name="Int. J. Syst. Evol. Microbiol.">
        <title>The Global Catalogue of Microorganisms (GCM) 10K type strain sequencing project: providing services to taxonomists for standard genome sequencing and annotation.</title>
        <authorList>
            <consortium name="The Broad Institute Genomics Platform"/>
            <consortium name="The Broad Institute Genome Sequencing Center for Infectious Disease"/>
            <person name="Wu L."/>
            <person name="Ma J."/>
        </authorList>
    </citation>
    <scope>NUCLEOTIDE SEQUENCE [LARGE SCALE GENOMIC DNA]</scope>
    <source>
        <strain evidence="2">WYCCWR 12678</strain>
    </source>
</reference>
<dbReference type="EMBL" id="JBHSHC010000142">
    <property type="protein sequence ID" value="MFC4769761.1"/>
    <property type="molecule type" value="Genomic_DNA"/>
</dbReference>
<keyword evidence="2" id="KW-1185">Reference proteome</keyword>
<organism evidence="1 2">
    <name type="scientific">Effusibacillus consociatus</name>
    <dbReference type="NCBI Taxonomy" id="1117041"/>
    <lineage>
        <taxon>Bacteria</taxon>
        <taxon>Bacillati</taxon>
        <taxon>Bacillota</taxon>
        <taxon>Bacilli</taxon>
        <taxon>Bacillales</taxon>
        <taxon>Alicyclobacillaceae</taxon>
        <taxon>Effusibacillus</taxon>
    </lineage>
</organism>
<dbReference type="Proteomes" id="UP001596002">
    <property type="component" value="Unassembled WGS sequence"/>
</dbReference>
<proteinExistence type="predicted"/>
<protein>
    <submittedName>
        <fullName evidence="1">Uncharacterized protein</fullName>
    </submittedName>
</protein>
<accession>A0ABV9Q6R2</accession>
<sequence length="110" mass="12782">MRNDDCICIPTYAYIEFGSFVNTAVQEVVNLTDNQEISYPAENRQVTEGYQVDIEAGDYLNPITQEAREPAEAGAELRTCCQHRIYGEFQTRPIKRKYPRRLSHWPPWVV</sequence>
<comment type="caution">
    <text evidence="1">The sequence shown here is derived from an EMBL/GenBank/DDBJ whole genome shotgun (WGS) entry which is preliminary data.</text>
</comment>